<protein>
    <submittedName>
        <fullName evidence="8">Glutamate/tyrosine decarboxylase-like PLP-dependent enzyme</fullName>
    </submittedName>
</protein>
<dbReference type="GO" id="GO:0019752">
    <property type="term" value="P:carboxylic acid metabolic process"/>
    <property type="evidence" value="ECO:0007669"/>
    <property type="project" value="InterPro"/>
</dbReference>
<evidence type="ECO:0000256" key="4">
    <source>
        <dbReference type="ARBA" id="ARBA00022898"/>
    </source>
</evidence>
<comment type="caution">
    <text evidence="8">The sequence shown here is derived from an EMBL/GenBank/DDBJ whole genome shotgun (WGS) entry which is preliminary data.</text>
</comment>
<dbReference type="InterPro" id="IPR021115">
    <property type="entry name" value="Pyridoxal-P_BS"/>
</dbReference>
<evidence type="ECO:0000256" key="7">
    <source>
        <dbReference type="RuleBase" id="RU000382"/>
    </source>
</evidence>
<keyword evidence="9" id="KW-1185">Reference proteome</keyword>
<evidence type="ECO:0000256" key="5">
    <source>
        <dbReference type="ARBA" id="ARBA00023239"/>
    </source>
</evidence>
<organism evidence="8 9">
    <name type="scientific">Microcella putealis</name>
    <dbReference type="NCBI Taxonomy" id="337005"/>
    <lineage>
        <taxon>Bacteria</taxon>
        <taxon>Bacillati</taxon>
        <taxon>Actinomycetota</taxon>
        <taxon>Actinomycetes</taxon>
        <taxon>Micrococcales</taxon>
        <taxon>Microbacteriaceae</taxon>
        <taxon>Microcella</taxon>
    </lineage>
</organism>
<reference evidence="8 9" key="1">
    <citation type="journal article" date="2015" name="Stand. Genomic Sci.">
        <title>Genomic Encyclopedia of Bacterial and Archaeal Type Strains, Phase III: the genomes of soil and plant-associated and newly described type strains.</title>
        <authorList>
            <person name="Whitman W.B."/>
            <person name="Woyke T."/>
            <person name="Klenk H.P."/>
            <person name="Zhou Y."/>
            <person name="Lilburn T.G."/>
            <person name="Beck B.J."/>
            <person name="De Vos P."/>
            <person name="Vandamme P."/>
            <person name="Eisen J.A."/>
            <person name="Garrity G."/>
            <person name="Hugenholtz P."/>
            <person name="Kyrpides N.C."/>
        </authorList>
    </citation>
    <scope>NUCLEOTIDE SEQUENCE [LARGE SCALE GENOMIC DNA]</scope>
    <source>
        <strain evidence="8 9">CV2</strain>
    </source>
</reference>
<dbReference type="PANTHER" id="PTHR11999:SF70">
    <property type="entry name" value="MIP05841P"/>
    <property type="match status" value="1"/>
</dbReference>
<comment type="cofactor">
    <cofactor evidence="1 6 7">
        <name>pyridoxal 5'-phosphate</name>
        <dbReference type="ChEBI" id="CHEBI:597326"/>
    </cofactor>
</comment>
<dbReference type="InterPro" id="IPR015424">
    <property type="entry name" value="PyrdxlP-dep_Trfase"/>
</dbReference>
<dbReference type="Pfam" id="PF00282">
    <property type="entry name" value="Pyridoxal_deC"/>
    <property type="match status" value="1"/>
</dbReference>
<keyword evidence="5 7" id="KW-0456">Lyase</keyword>
<dbReference type="Proteomes" id="UP000293519">
    <property type="component" value="Unassembled WGS sequence"/>
</dbReference>
<dbReference type="InterPro" id="IPR015421">
    <property type="entry name" value="PyrdxlP-dep_Trfase_major"/>
</dbReference>
<dbReference type="InterPro" id="IPR010977">
    <property type="entry name" value="Aromatic_deC"/>
</dbReference>
<feature type="modified residue" description="N6-(pyridoxal phosphate)lysine" evidence="6">
    <location>
        <position position="313"/>
    </location>
</feature>
<name>A0A4Q7LZJ8_9MICO</name>
<evidence type="ECO:0000313" key="9">
    <source>
        <dbReference type="Proteomes" id="UP000293519"/>
    </source>
</evidence>
<evidence type="ECO:0000256" key="1">
    <source>
        <dbReference type="ARBA" id="ARBA00001933"/>
    </source>
</evidence>
<dbReference type="GO" id="GO:0004058">
    <property type="term" value="F:aromatic-L-amino-acid decarboxylase activity"/>
    <property type="evidence" value="ECO:0007669"/>
    <property type="project" value="UniProtKB-ARBA"/>
</dbReference>
<dbReference type="AlphaFoldDB" id="A0A4Q7LZJ8"/>
<evidence type="ECO:0000313" key="8">
    <source>
        <dbReference type="EMBL" id="RZS59319.1"/>
    </source>
</evidence>
<keyword evidence="3" id="KW-0210">Decarboxylase</keyword>
<gene>
    <name evidence="8" type="ORF">EV141_0539</name>
</gene>
<evidence type="ECO:0000256" key="6">
    <source>
        <dbReference type="PIRSR" id="PIRSR602129-50"/>
    </source>
</evidence>
<dbReference type="PROSITE" id="PS00392">
    <property type="entry name" value="DDC_GAD_HDC_YDC"/>
    <property type="match status" value="1"/>
</dbReference>
<accession>A0A4Q7LZJ8</accession>
<comment type="similarity">
    <text evidence="2 7">Belongs to the group II decarboxylase family.</text>
</comment>
<evidence type="ECO:0000256" key="2">
    <source>
        <dbReference type="ARBA" id="ARBA00009533"/>
    </source>
</evidence>
<sequence length="477" mass="51058">MSDAAARPHTDRIDAAARVVTDASRMHAVTPETTAVVDMVLDYARRRLLDTEVPLDKPMPPSELRRLAAGSISEDGVGGRRALALFENVLAPACLTIDHPGYLSFIPSAPTKAASAFDLIVSATAVYGGSWMEGSGAVFAENEVLAFLAREFGLPETAGGVVVQGGTIGNLSALVAARDHAARVRAERGQARPERCVVVASAEAHSSIASAARVMDVDVVKVAVGESGALTGAQVRTALDEHGDAVIAVVATGGSTNFGIVDDIASIAALKDEFDFWLHVDGAYGLAAALAPSARHRFAGLERADSLIVDPHKWLFTPFDACVLLYRDPAIARAAHTQHAEYLDTLTDRAEWNPSDYSIQLTRRPRGLPLWFSLATFGAGAYRAAIEDSLALAQRVADEIGTRPELRLVRDPQLSVVVFERVGWEAADYAAWSDRLLDEQRAFVVPSSHAGRPNTRFAIVSPRTSFELITGILDTMR</sequence>
<dbReference type="InterPro" id="IPR015422">
    <property type="entry name" value="PyrdxlP-dep_Trfase_small"/>
</dbReference>
<proteinExistence type="inferred from homology"/>
<dbReference type="Gene3D" id="3.40.640.10">
    <property type="entry name" value="Type I PLP-dependent aspartate aminotransferase-like (Major domain)"/>
    <property type="match status" value="1"/>
</dbReference>
<dbReference type="PANTHER" id="PTHR11999">
    <property type="entry name" value="GROUP II PYRIDOXAL-5-PHOSPHATE DECARBOXYLASE"/>
    <property type="match status" value="1"/>
</dbReference>
<evidence type="ECO:0000256" key="3">
    <source>
        <dbReference type="ARBA" id="ARBA00022793"/>
    </source>
</evidence>
<dbReference type="InterPro" id="IPR002129">
    <property type="entry name" value="PyrdxlP-dep_de-COase"/>
</dbReference>
<dbReference type="EMBL" id="SGWW01000001">
    <property type="protein sequence ID" value="RZS59319.1"/>
    <property type="molecule type" value="Genomic_DNA"/>
</dbReference>
<dbReference type="GO" id="GO:0030170">
    <property type="term" value="F:pyridoxal phosphate binding"/>
    <property type="evidence" value="ECO:0007669"/>
    <property type="project" value="InterPro"/>
</dbReference>
<dbReference type="SUPFAM" id="SSF53383">
    <property type="entry name" value="PLP-dependent transferases"/>
    <property type="match status" value="1"/>
</dbReference>
<dbReference type="Gene3D" id="3.90.1150.10">
    <property type="entry name" value="Aspartate Aminotransferase, domain 1"/>
    <property type="match status" value="1"/>
</dbReference>
<keyword evidence="4 6" id="KW-0663">Pyridoxal phosphate</keyword>